<evidence type="ECO:0000313" key="1">
    <source>
        <dbReference type="EMBL" id="CUP93979.1"/>
    </source>
</evidence>
<name>A0A174SHH2_ANAHA</name>
<gene>
    <name evidence="1" type="ORF">ERS852520_02606</name>
</gene>
<organism evidence="1 2">
    <name type="scientific">Anaerostipes hadrus</name>
    <dbReference type="NCBI Taxonomy" id="649756"/>
    <lineage>
        <taxon>Bacteria</taxon>
        <taxon>Bacillati</taxon>
        <taxon>Bacillota</taxon>
        <taxon>Clostridia</taxon>
        <taxon>Lachnospirales</taxon>
        <taxon>Lachnospiraceae</taxon>
        <taxon>Anaerostipes</taxon>
    </lineage>
</organism>
<dbReference type="InterPro" id="IPR036597">
    <property type="entry name" value="Fido-like_dom_sf"/>
</dbReference>
<dbReference type="EMBL" id="CZAU01000029">
    <property type="protein sequence ID" value="CUP93979.1"/>
    <property type="molecule type" value="Genomic_DNA"/>
</dbReference>
<reference evidence="1 2" key="1">
    <citation type="submission" date="2015-09" db="EMBL/GenBank/DDBJ databases">
        <authorList>
            <consortium name="Pathogen Informatics"/>
        </authorList>
    </citation>
    <scope>NUCLEOTIDE SEQUENCE [LARGE SCALE GENOMIC DNA]</scope>
    <source>
        <strain evidence="1 2">2789STDY5834908</strain>
    </source>
</reference>
<sequence>MIILKQCLDHNIVPVIIRDIHKAEYNRYLNKAQHEQDYKGLEAYFEKEQKYYQESTIPMIFDFDEL</sequence>
<dbReference type="SUPFAM" id="SSF140931">
    <property type="entry name" value="Fic-like"/>
    <property type="match status" value="1"/>
</dbReference>
<evidence type="ECO:0000313" key="2">
    <source>
        <dbReference type="Proteomes" id="UP000095564"/>
    </source>
</evidence>
<dbReference type="Proteomes" id="UP000095564">
    <property type="component" value="Unassembled WGS sequence"/>
</dbReference>
<dbReference type="RefSeq" id="WP_040344139.1">
    <property type="nucleotide sequence ID" value="NZ_CAXUGA010000009.1"/>
</dbReference>
<accession>A0A174SHH2</accession>
<dbReference type="AlphaFoldDB" id="A0A174SHH2"/>
<proteinExistence type="predicted"/>
<protein>
    <submittedName>
        <fullName evidence="1">Uncharacterized protein</fullName>
    </submittedName>
</protein>